<dbReference type="STRING" id="1448320.A0A319DNJ7"/>
<evidence type="ECO:0000313" key="2">
    <source>
        <dbReference type="Proteomes" id="UP000247810"/>
    </source>
</evidence>
<evidence type="ECO:0000313" key="1">
    <source>
        <dbReference type="EMBL" id="PYH89638.1"/>
    </source>
</evidence>
<dbReference type="AlphaFoldDB" id="A0A319DNJ7"/>
<proteinExistence type="predicted"/>
<protein>
    <submittedName>
        <fullName evidence="1">Uncharacterized protein</fullName>
    </submittedName>
</protein>
<dbReference type="EMBL" id="KZ826020">
    <property type="protein sequence ID" value="PYH89638.1"/>
    <property type="molecule type" value="Genomic_DNA"/>
</dbReference>
<organism evidence="1 2">
    <name type="scientific">Aspergillus ellipticus CBS 707.79</name>
    <dbReference type="NCBI Taxonomy" id="1448320"/>
    <lineage>
        <taxon>Eukaryota</taxon>
        <taxon>Fungi</taxon>
        <taxon>Dikarya</taxon>
        <taxon>Ascomycota</taxon>
        <taxon>Pezizomycotina</taxon>
        <taxon>Eurotiomycetes</taxon>
        <taxon>Eurotiomycetidae</taxon>
        <taxon>Eurotiales</taxon>
        <taxon>Aspergillaceae</taxon>
        <taxon>Aspergillus</taxon>
        <taxon>Aspergillus subgen. Circumdati</taxon>
    </lineage>
</organism>
<dbReference type="VEuPathDB" id="FungiDB:BO71DRAFT_434627"/>
<name>A0A319DNJ7_9EURO</name>
<accession>A0A319DNJ7</accession>
<gene>
    <name evidence="1" type="ORF">BO71DRAFT_434627</name>
</gene>
<sequence length="80" mass="8910">MPPTAYTTPHAQTWQTIEPLPSTYLSGFEMFEPSATGHCHSILNFLEELEYVFCVFRSWPHSALASREAGAMCGGALERC</sequence>
<reference evidence="1 2" key="1">
    <citation type="submission" date="2018-02" db="EMBL/GenBank/DDBJ databases">
        <title>The genomes of Aspergillus section Nigri reveals drivers in fungal speciation.</title>
        <authorList>
            <consortium name="DOE Joint Genome Institute"/>
            <person name="Vesth T.C."/>
            <person name="Nybo J."/>
            <person name="Theobald S."/>
            <person name="Brandl J."/>
            <person name="Frisvad J.C."/>
            <person name="Nielsen K.F."/>
            <person name="Lyhne E.K."/>
            <person name="Kogle M.E."/>
            <person name="Kuo A."/>
            <person name="Riley R."/>
            <person name="Clum A."/>
            <person name="Nolan M."/>
            <person name="Lipzen A."/>
            <person name="Salamov A."/>
            <person name="Henrissat B."/>
            <person name="Wiebenga A."/>
            <person name="De vries R.P."/>
            <person name="Grigoriev I.V."/>
            <person name="Mortensen U.H."/>
            <person name="Andersen M.R."/>
            <person name="Baker S.E."/>
        </authorList>
    </citation>
    <scope>NUCLEOTIDE SEQUENCE [LARGE SCALE GENOMIC DNA]</scope>
    <source>
        <strain evidence="1 2">CBS 707.79</strain>
    </source>
</reference>
<dbReference type="Proteomes" id="UP000247810">
    <property type="component" value="Unassembled WGS sequence"/>
</dbReference>
<keyword evidence="2" id="KW-1185">Reference proteome</keyword>